<evidence type="ECO:0000313" key="3">
    <source>
        <dbReference type="Proteomes" id="UP001150238"/>
    </source>
</evidence>
<reference evidence="2" key="2">
    <citation type="journal article" date="2023" name="Proc. Natl. Acad. Sci. U.S.A.">
        <title>A global phylogenomic analysis of the shiitake genus Lentinula.</title>
        <authorList>
            <person name="Sierra-Patev S."/>
            <person name="Min B."/>
            <person name="Naranjo-Ortiz M."/>
            <person name="Looney B."/>
            <person name="Konkel Z."/>
            <person name="Slot J.C."/>
            <person name="Sakamoto Y."/>
            <person name="Steenwyk J.L."/>
            <person name="Rokas A."/>
            <person name="Carro J."/>
            <person name="Camarero S."/>
            <person name="Ferreira P."/>
            <person name="Molpeceres G."/>
            <person name="Ruiz-Duenas F.J."/>
            <person name="Serrano A."/>
            <person name="Henrissat B."/>
            <person name="Drula E."/>
            <person name="Hughes K.W."/>
            <person name="Mata J.L."/>
            <person name="Ishikawa N.K."/>
            <person name="Vargas-Isla R."/>
            <person name="Ushijima S."/>
            <person name="Smith C.A."/>
            <person name="Donoghue J."/>
            <person name="Ahrendt S."/>
            <person name="Andreopoulos W."/>
            <person name="He G."/>
            <person name="LaButti K."/>
            <person name="Lipzen A."/>
            <person name="Ng V."/>
            <person name="Riley R."/>
            <person name="Sandor L."/>
            <person name="Barry K."/>
            <person name="Martinez A.T."/>
            <person name="Xiao Y."/>
            <person name="Gibbons J.G."/>
            <person name="Terashima K."/>
            <person name="Grigoriev I.V."/>
            <person name="Hibbett D."/>
        </authorList>
    </citation>
    <scope>NUCLEOTIDE SEQUENCE</scope>
    <source>
        <strain evidence="2">Sp2 HRB7682 ss15</strain>
    </source>
</reference>
<keyword evidence="1" id="KW-1133">Transmembrane helix</keyword>
<sequence length="476" mass="53658">MNFPPTKTILLLFDTPFVRQILDEHPVAQIVSVVGIVTIVWYLYAGEGPLLHRARDIQGAGIFVMLPLGFKAILLYILFCYVCTIFYAYPVSPPSNNKTSLVKARHSAEITPHSERRIKSPQHTIPLPVEGWSITVQFSLSRPHVRFLDYHFEFEEQLDQTLGKTNRSGQVFVEFVVNPVNNSWNTDAFLRFPYNDRPWDARLKVIHKEHRATSTYEFALTYALIRLPPPIIPQQFRKGGADGEAWLVDTPNFIDFQNFIKRALAPERSTEDTPLGFSNTGGGPQFNSYIPCVDLTQVYIPIIVPYLKAISFGSDSQYGGTGAQPFHGGLRQNMPWTKLTYICFDAVTVFAGDYRAILNCCPELKTFILQRPGEGFGTSGLVCPVGVVRPTQMKTLHLIDCRVDIRGFLSNAVVDLQSVTELVLLCSTTQSIQAHELDINWKGMRSMKLSNIWGEGFIYSCRTKLSIDGRLDIITI</sequence>
<evidence type="ECO:0000313" key="2">
    <source>
        <dbReference type="EMBL" id="KAJ4470345.1"/>
    </source>
</evidence>
<organism evidence="2 3">
    <name type="scientific">Lentinula lateritia</name>
    <dbReference type="NCBI Taxonomy" id="40482"/>
    <lineage>
        <taxon>Eukaryota</taxon>
        <taxon>Fungi</taxon>
        <taxon>Dikarya</taxon>
        <taxon>Basidiomycota</taxon>
        <taxon>Agaricomycotina</taxon>
        <taxon>Agaricomycetes</taxon>
        <taxon>Agaricomycetidae</taxon>
        <taxon>Agaricales</taxon>
        <taxon>Marasmiineae</taxon>
        <taxon>Omphalotaceae</taxon>
        <taxon>Lentinula</taxon>
    </lineage>
</organism>
<gene>
    <name evidence="2" type="ORF">C8J55DRAFT_491806</name>
</gene>
<evidence type="ECO:0000256" key="1">
    <source>
        <dbReference type="SAM" id="Phobius"/>
    </source>
</evidence>
<name>A0A9W8ZYK0_9AGAR</name>
<dbReference type="EMBL" id="JANVFS010000032">
    <property type="protein sequence ID" value="KAJ4470345.1"/>
    <property type="molecule type" value="Genomic_DNA"/>
</dbReference>
<accession>A0A9W8ZYK0</accession>
<protein>
    <submittedName>
        <fullName evidence="2">Uncharacterized protein</fullName>
    </submittedName>
</protein>
<feature type="transmembrane region" description="Helical" evidence="1">
    <location>
        <begin position="57"/>
        <end position="89"/>
    </location>
</feature>
<dbReference type="Proteomes" id="UP001150238">
    <property type="component" value="Unassembled WGS sequence"/>
</dbReference>
<reference evidence="2" key="1">
    <citation type="submission" date="2022-08" db="EMBL/GenBank/DDBJ databases">
        <authorList>
            <consortium name="DOE Joint Genome Institute"/>
            <person name="Min B."/>
            <person name="Riley R."/>
            <person name="Sierra-Patev S."/>
            <person name="Naranjo-Ortiz M."/>
            <person name="Looney B."/>
            <person name="Konkel Z."/>
            <person name="Slot J.C."/>
            <person name="Sakamoto Y."/>
            <person name="Steenwyk J.L."/>
            <person name="Rokas A."/>
            <person name="Carro J."/>
            <person name="Camarero S."/>
            <person name="Ferreira P."/>
            <person name="Molpeceres G."/>
            <person name="Ruiz-Duenas F.J."/>
            <person name="Serrano A."/>
            <person name="Henrissat B."/>
            <person name="Drula E."/>
            <person name="Hughes K.W."/>
            <person name="Mata J.L."/>
            <person name="Ishikawa N.K."/>
            <person name="Vargas-Isla R."/>
            <person name="Ushijima S."/>
            <person name="Smith C.A."/>
            <person name="Ahrendt S."/>
            <person name="Andreopoulos W."/>
            <person name="He G."/>
            <person name="Labutti K."/>
            <person name="Lipzen A."/>
            <person name="Ng V."/>
            <person name="Sandor L."/>
            <person name="Barry K."/>
            <person name="Martinez A.T."/>
            <person name="Xiao Y."/>
            <person name="Gibbons J.G."/>
            <person name="Terashima K."/>
            <person name="Hibbett D.S."/>
            <person name="Grigoriev I.V."/>
        </authorList>
    </citation>
    <scope>NUCLEOTIDE SEQUENCE</scope>
    <source>
        <strain evidence="2">Sp2 HRB7682 ss15</strain>
    </source>
</reference>
<proteinExistence type="predicted"/>
<comment type="caution">
    <text evidence="2">The sequence shown here is derived from an EMBL/GenBank/DDBJ whole genome shotgun (WGS) entry which is preliminary data.</text>
</comment>
<dbReference type="AlphaFoldDB" id="A0A9W8ZYK0"/>
<feature type="transmembrane region" description="Helical" evidence="1">
    <location>
        <begin position="27"/>
        <end position="45"/>
    </location>
</feature>
<keyword evidence="1" id="KW-0472">Membrane</keyword>
<keyword evidence="1" id="KW-0812">Transmembrane</keyword>